<proteinExistence type="predicted"/>
<feature type="transmembrane region" description="Helical" evidence="5">
    <location>
        <begin position="342"/>
        <end position="362"/>
    </location>
</feature>
<keyword evidence="3 5" id="KW-1133">Transmembrane helix</keyword>
<dbReference type="OrthoDB" id="6142477at2759"/>
<feature type="transmembrane region" description="Helical" evidence="5">
    <location>
        <begin position="223"/>
        <end position="243"/>
    </location>
</feature>
<sequence length="402" mass="44986">MGGLLFGGFVSGQLADVLGRKFTYFAALFILLVFNGAAAFSTSWEMFAVFRFFIGIGCGFYLTVYFTFLIEFTPRTYRSMLVALPFWPIFCIIYACLCWWLHEWKYIQLAIAATNIPFILAIFFVPESYRWLVSNGKIAKAHSVIAKIAKINGKPPPDFKTFYEMASQATKQKSTEKRYTILDVIKNRRLLRYNVLLSVGWLSCGYGYYAISFGVQQLSGNLYVNLILINAMDIIGIVVWYLANCLGRKWTTFMLFLIGGSMGIVVGIIQFIDLSDKDELVNGFALASKLCVSSGWSALMILTSELYPTVVRNIGYGINNAVARLGAMVAPQLVFASEKIDGLSYLSFAGMMFLSAILVVTLPETNKTALQDTMDITISQKKSDKQSIMNPGYEKENYGTID</sequence>
<dbReference type="Proteomes" id="UP000683360">
    <property type="component" value="Unassembled WGS sequence"/>
</dbReference>
<evidence type="ECO:0000313" key="8">
    <source>
        <dbReference type="Proteomes" id="UP000683360"/>
    </source>
</evidence>
<dbReference type="PANTHER" id="PTHR24064">
    <property type="entry name" value="SOLUTE CARRIER FAMILY 22 MEMBER"/>
    <property type="match status" value="1"/>
</dbReference>
<dbReference type="PROSITE" id="PS00216">
    <property type="entry name" value="SUGAR_TRANSPORT_1"/>
    <property type="match status" value="1"/>
</dbReference>
<evidence type="ECO:0000259" key="6">
    <source>
        <dbReference type="PROSITE" id="PS50850"/>
    </source>
</evidence>
<dbReference type="SUPFAM" id="SSF103473">
    <property type="entry name" value="MFS general substrate transporter"/>
    <property type="match status" value="1"/>
</dbReference>
<dbReference type="InterPro" id="IPR005828">
    <property type="entry name" value="MFS_sugar_transport-like"/>
</dbReference>
<gene>
    <name evidence="7" type="ORF">MEDL_69216</name>
</gene>
<dbReference type="InterPro" id="IPR036259">
    <property type="entry name" value="MFS_trans_sf"/>
</dbReference>
<accession>A0A8S3VNC7</accession>
<evidence type="ECO:0000256" key="1">
    <source>
        <dbReference type="ARBA" id="ARBA00004141"/>
    </source>
</evidence>
<name>A0A8S3VNC7_MYTED</name>
<dbReference type="Gene3D" id="1.20.1250.20">
    <property type="entry name" value="MFS general substrate transporter like domains"/>
    <property type="match status" value="1"/>
</dbReference>
<keyword evidence="4 5" id="KW-0472">Membrane</keyword>
<feature type="transmembrane region" description="Helical" evidence="5">
    <location>
        <begin position="190"/>
        <end position="211"/>
    </location>
</feature>
<keyword evidence="8" id="KW-1185">Reference proteome</keyword>
<organism evidence="7 8">
    <name type="scientific">Mytilus edulis</name>
    <name type="common">Blue mussel</name>
    <dbReference type="NCBI Taxonomy" id="6550"/>
    <lineage>
        <taxon>Eukaryota</taxon>
        <taxon>Metazoa</taxon>
        <taxon>Spiralia</taxon>
        <taxon>Lophotrochozoa</taxon>
        <taxon>Mollusca</taxon>
        <taxon>Bivalvia</taxon>
        <taxon>Autobranchia</taxon>
        <taxon>Pteriomorphia</taxon>
        <taxon>Mytilida</taxon>
        <taxon>Mytiloidea</taxon>
        <taxon>Mytilidae</taxon>
        <taxon>Mytilinae</taxon>
        <taxon>Mytilus</taxon>
    </lineage>
</organism>
<dbReference type="Pfam" id="PF00083">
    <property type="entry name" value="Sugar_tr"/>
    <property type="match status" value="1"/>
</dbReference>
<dbReference type="AlphaFoldDB" id="A0A8S3VNC7"/>
<feature type="transmembrane region" description="Helical" evidence="5">
    <location>
        <begin position="22"/>
        <end position="40"/>
    </location>
</feature>
<dbReference type="InterPro" id="IPR005829">
    <property type="entry name" value="Sugar_transporter_CS"/>
</dbReference>
<protein>
    <submittedName>
        <fullName evidence="7">SLC22A4_5</fullName>
    </submittedName>
</protein>
<feature type="domain" description="Major facilitator superfamily (MFS) profile" evidence="6">
    <location>
        <begin position="1"/>
        <end position="367"/>
    </location>
</feature>
<feature type="transmembrane region" description="Helical" evidence="5">
    <location>
        <begin position="80"/>
        <end position="100"/>
    </location>
</feature>
<keyword evidence="2 5" id="KW-0812">Transmembrane</keyword>
<evidence type="ECO:0000256" key="4">
    <source>
        <dbReference type="ARBA" id="ARBA00023136"/>
    </source>
</evidence>
<feature type="transmembrane region" description="Helical" evidence="5">
    <location>
        <begin position="250"/>
        <end position="272"/>
    </location>
</feature>
<evidence type="ECO:0000256" key="2">
    <source>
        <dbReference type="ARBA" id="ARBA00022692"/>
    </source>
</evidence>
<evidence type="ECO:0000256" key="5">
    <source>
        <dbReference type="SAM" id="Phobius"/>
    </source>
</evidence>
<feature type="transmembrane region" description="Helical" evidence="5">
    <location>
        <begin position="46"/>
        <end position="68"/>
    </location>
</feature>
<dbReference type="PROSITE" id="PS50850">
    <property type="entry name" value="MFS"/>
    <property type="match status" value="1"/>
</dbReference>
<comment type="subcellular location">
    <subcellularLocation>
        <location evidence="1">Membrane</location>
        <topology evidence="1">Multi-pass membrane protein</topology>
    </subcellularLocation>
</comment>
<dbReference type="PROSITE" id="PS00217">
    <property type="entry name" value="SUGAR_TRANSPORT_2"/>
    <property type="match status" value="1"/>
</dbReference>
<dbReference type="GO" id="GO:0016020">
    <property type="term" value="C:membrane"/>
    <property type="evidence" value="ECO:0007669"/>
    <property type="project" value="UniProtKB-SubCell"/>
</dbReference>
<dbReference type="InterPro" id="IPR020846">
    <property type="entry name" value="MFS_dom"/>
</dbReference>
<evidence type="ECO:0000256" key="3">
    <source>
        <dbReference type="ARBA" id="ARBA00022989"/>
    </source>
</evidence>
<dbReference type="EMBL" id="CAJPWZ010003335">
    <property type="protein sequence ID" value="CAG2258006.1"/>
    <property type="molecule type" value="Genomic_DNA"/>
</dbReference>
<comment type="caution">
    <text evidence="7">The sequence shown here is derived from an EMBL/GenBank/DDBJ whole genome shotgun (WGS) entry which is preliminary data.</text>
</comment>
<dbReference type="GO" id="GO:0022857">
    <property type="term" value="F:transmembrane transporter activity"/>
    <property type="evidence" value="ECO:0007669"/>
    <property type="project" value="InterPro"/>
</dbReference>
<reference evidence="7" key="1">
    <citation type="submission" date="2021-03" db="EMBL/GenBank/DDBJ databases">
        <authorList>
            <person name="Bekaert M."/>
        </authorList>
    </citation>
    <scope>NUCLEOTIDE SEQUENCE</scope>
</reference>
<evidence type="ECO:0000313" key="7">
    <source>
        <dbReference type="EMBL" id="CAG2258006.1"/>
    </source>
</evidence>